<dbReference type="InterPro" id="IPR036869">
    <property type="entry name" value="J_dom_sf"/>
</dbReference>
<keyword evidence="2" id="KW-0472">Membrane</keyword>
<dbReference type="GO" id="GO:0071218">
    <property type="term" value="P:cellular response to misfolded protein"/>
    <property type="evidence" value="ECO:0007669"/>
    <property type="project" value="TreeGrafter"/>
</dbReference>
<sequence length="434" mass="52088">MIGNKEDAYECFNLANRYLKAGNYSHAKNLFLKSKRMFPDIDISEQVKICEEELRKRENAEAQSNSSHANGNNNNSDNYNSTTYRPNHNNLHERHVGAKDDGIGRILRTNNYYEILGIPKNSNDETIRAAYKKLAKLYHPDKNKEKGTEEAFKKVSIAFQNLINKEKRHEYDNNSETDHSHHHPTYRTTHYYYNDDMFTPEDIFRNFFGINFATCNNRTFRTNMNNTRAYTNSSNSANSQRTHSFIQIAIFFIMFVIFFLSSHFEQPKAIYSLNKTSYFDTLNYTSLNKVRFYTKKTFNYNYPKNSHPRFQIEYEVEYKYYEHECQMLTKKIKNDYYREKNQYQKKINYHEIPESCMKLKTLEVIPFPNCVVRYRDDMRTNILVRLPTRVLFTFAYVRCITACEHLSTLFFFFFFFLFPSQDQYNNYIMKLKRR</sequence>
<evidence type="ECO:0000256" key="2">
    <source>
        <dbReference type="SAM" id="Phobius"/>
    </source>
</evidence>
<evidence type="ECO:0000313" key="5">
    <source>
        <dbReference type="Proteomes" id="UP000182128"/>
    </source>
</evidence>
<dbReference type="PROSITE" id="PS50076">
    <property type="entry name" value="DNAJ_2"/>
    <property type="match status" value="1"/>
</dbReference>
<feature type="domain" description="J" evidence="3">
    <location>
        <begin position="111"/>
        <end position="175"/>
    </location>
</feature>
<dbReference type="EMBL" id="CWHQ02000002">
    <property type="protein sequence ID" value="SBO20365.1"/>
    <property type="molecule type" value="Genomic_DNA"/>
</dbReference>
<dbReference type="Pfam" id="PF00226">
    <property type="entry name" value="DnaJ"/>
    <property type="match status" value="1"/>
</dbReference>
<protein>
    <submittedName>
        <fullName evidence="4">DnaJ protein, putative</fullName>
    </submittedName>
</protein>
<dbReference type="InterPro" id="IPR001623">
    <property type="entry name" value="DnaJ_domain"/>
</dbReference>
<dbReference type="Proteomes" id="UP000182128">
    <property type="component" value="Unassembled WGS sequence"/>
</dbReference>
<feature type="transmembrane region" description="Helical" evidence="2">
    <location>
        <begin position="395"/>
        <end position="418"/>
    </location>
</feature>
<organism evidence="4 5">
    <name type="scientific">Plasmodium knowlesi (strain H)</name>
    <dbReference type="NCBI Taxonomy" id="5851"/>
    <lineage>
        <taxon>Eukaryota</taxon>
        <taxon>Sar</taxon>
        <taxon>Alveolata</taxon>
        <taxon>Apicomplexa</taxon>
        <taxon>Aconoidasida</taxon>
        <taxon>Haemosporida</taxon>
        <taxon>Plasmodiidae</taxon>
        <taxon>Plasmodium</taxon>
        <taxon>Plasmodium (Plasmodium)</taxon>
    </lineage>
</organism>
<keyword evidence="2" id="KW-0812">Transmembrane</keyword>
<gene>
    <name evidence="4" type="ORF">PKNA1_C2_0935000</name>
</gene>
<accession>A0A193QQ34</accession>
<name>A0A193QQ34_PLAKH</name>
<feature type="transmembrane region" description="Helical" evidence="2">
    <location>
        <begin position="245"/>
        <end position="264"/>
    </location>
</feature>
<dbReference type="CDD" id="cd06257">
    <property type="entry name" value="DnaJ"/>
    <property type="match status" value="1"/>
</dbReference>
<dbReference type="InterPro" id="IPR018253">
    <property type="entry name" value="DnaJ_domain_CS"/>
</dbReference>
<dbReference type="GO" id="GO:0005789">
    <property type="term" value="C:endoplasmic reticulum membrane"/>
    <property type="evidence" value="ECO:0007669"/>
    <property type="project" value="TreeGrafter"/>
</dbReference>
<dbReference type="PANTHER" id="PTHR43908">
    <property type="entry name" value="AT29763P-RELATED"/>
    <property type="match status" value="1"/>
</dbReference>
<evidence type="ECO:0000259" key="3">
    <source>
        <dbReference type="PROSITE" id="PS50076"/>
    </source>
</evidence>
<evidence type="ECO:0000256" key="1">
    <source>
        <dbReference type="SAM" id="MobiDB-lite"/>
    </source>
</evidence>
<dbReference type="GO" id="GO:0030544">
    <property type="term" value="F:Hsp70 protein binding"/>
    <property type="evidence" value="ECO:0007669"/>
    <property type="project" value="TreeGrafter"/>
</dbReference>
<evidence type="ECO:0000313" key="4">
    <source>
        <dbReference type="EMBL" id="SBO20365.1"/>
    </source>
</evidence>
<dbReference type="Gene3D" id="1.10.287.110">
    <property type="entry name" value="DnaJ domain"/>
    <property type="match status" value="1"/>
</dbReference>
<dbReference type="PRINTS" id="PR00625">
    <property type="entry name" value="JDOMAIN"/>
</dbReference>
<feature type="compositionally biased region" description="Low complexity" evidence="1">
    <location>
        <begin position="64"/>
        <end position="81"/>
    </location>
</feature>
<keyword evidence="2" id="KW-1133">Transmembrane helix</keyword>
<dbReference type="SMART" id="SM00271">
    <property type="entry name" value="DnaJ"/>
    <property type="match status" value="1"/>
</dbReference>
<dbReference type="SUPFAM" id="SSF46565">
    <property type="entry name" value="Chaperone J-domain"/>
    <property type="match status" value="1"/>
</dbReference>
<feature type="region of interest" description="Disordered" evidence="1">
    <location>
        <begin position="58"/>
        <end position="97"/>
    </location>
</feature>
<reference evidence="5" key="1">
    <citation type="submission" date="2016-05" db="EMBL/GenBank/DDBJ databases">
        <authorList>
            <person name="Sharaf H."/>
        </authorList>
    </citation>
    <scope>NUCLEOTIDE SEQUENCE [LARGE SCALE GENOMIC DNA]</scope>
    <source>
        <strain evidence="5">H</strain>
    </source>
</reference>
<dbReference type="PANTHER" id="PTHR43908:SF3">
    <property type="entry name" value="AT29763P-RELATED"/>
    <property type="match status" value="1"/>
</dbReference>
<dbReference type="AlphaFoldDB" id="A0A193QQ34"/>
<dbReference type="InterPro" id="IPR051100">
    <property type="entry name" value="DnaJ_subfamily_B/C"/>
</dbReference>
<proteinExistence type="predicted"/>
<dbReference type="PROSITE" id="PS00636">
    <property type="entry name" value="DNAJ_1"/>
    <property type="match status" value="1"/>
</dbReference>